<accession>A0A6U0DV13</accession>
<dbReference type="EMBL" id="HBEW01001577">
    <property type="protein sequence ID" value="CAD8577701.1"/>
    <property type="molecule type" value="Transcribed_RNA"/>
</dbReference>
<sequence length="109" mass="12132">MTQGPTGTHICHRCTLGEMPHMIEHRRAAAVAARAKLRCITQNTIAHDFAFEMSTSDAGGCRTRAAEGLIPGHDWSINFSYGTPGSYLFIFRWCARLFVKNLTLQSCMI</sequence>
<name>A0A6U0DV13_9CHLO</name>
<protein>
    <submittedName>
        <fullName evidence="2">Uncharacterized protein</fullName>
    </submittedName>
</protein>
<evidence type="ECO:0000313" key="1">
    <source>
        <dbReference type="EMBL" id="CAD8577696.1"/>
    </source>
</evidence>
<dbReference type="EMBL" id="HBEW01001572">
    <property type="protein sequence ID" value="CAD8577696.1"/>
    <property type="molecule type" value="Transcribed_RNA"/>
</dbReference>
<dbReference type="EMBL" id="HBEW01001578">
    <property type="protein sequence ID" value="CAD8577704.1"/>
    <property type="molecule type" value="Transcribed_RNA"/>
</dbReference>
<gene>
    <name evidence="1" type="ORF">OMED0929_LOCUS1333</name>
    <name evidence="2" type="ORF">OMED0929_LOCUS1335</name>
    <name evidence="3" type="ORF">OMED0929_LOCUS1336</name>
</gene>
<proteinExistence type="predicted"/>
<evidence type="ECO:0000313" key="3">
    <source>
        <dbReference type="EMBL" id="CAD8577704.1"/>
    </source>
</evidence>
<evidence type="ECO:0000313" key="2">
    <source>
        <dbReference type="EMBL" id="CAD8577701.1"/>
    </source>
</evidence>
<dbReference type="AlphaFoldDB" id="A0A6U0DV13"/>
<organism evidence="2">
    <name type="scientific">Ostreococcus mediterraneus</name>
    <dbReference type="NCBI Taxonomy" id="1486918"/>
    <lineage>
        <taxon>Eukaryota</taxon>
        <taxon>Viridiplantae</taxon>
        <taxon>Chlorophyta</taxon>
        <taxon>Mamiellophyceae</taxon>
        <taxon>Mamiellales</taxon>
        <taxon>Bathycoccaceae</taxon>
        <taxon>Ostreococcus</taxon>
    </lineage>
</organism>
<reference evidence="2" key="1">
    <citation type="submission" date="2021-01" db="EMBL/GenBank/DDBJ databases">
        <authorList>
            <person name="Corre E."/>
            <person name="Pelletier E."/>
            <person name="Niang G."/>
            <person name="Scheremetjew M."/>
            <person name="Finn R."/>
            <person name="Kale V."/>
            <person name="Holt S."/>
            <person name="Cochrane G."/>
            <person name="Meng A."/>
            <person name="Brown T."/>
            <person name="Cohen L."/>
        </authorList>
    </citation>
    <scope>NUCLEOTIDE SEQUENCE</scope>
    <source>
        <strain evidence="2">Clade-D-RCC2572</strain>
    </source>
</reference>